<dbReference type="InterPro" id="IPR036259">
    <property type="entry name" value="MFS_trans_sf"/>
</dbReference>
<keyword evidence="8" id="KW-1185">Reference proteome</keyword>
<feature type="transmembrane region" description="Helical" evidence="5">
    <location>
        <begin position="112"/>
        <end position="130"/>
    </location>
</feature>
<dbReference type="GO" id="GO:0022857">
    <property type="term" value="F:transmembrane transporter activity"/>
    <property type="evidence" value="ECO:0007669"/>
    <property type="project" value="InterPro"/>
</dbReference>
<keyword evidence="4 5" id="KW-0472">Membrane</keyword>
<name>A0A5N6EJ82_9EURO</name>
<feature type="domain" description="Major facilitator superfamily (MFS) profile" evidence="6">
    <location>
        <begin position="1"/>
        <end position="478"/>
    </location>
</feature>
<organism evidence="7 8">
    <name type="scientific">Aspergillus novoparasiticus</name>
    <dbReference type="NCBI Taxonomy" id="986946"/>
    <lineage>
        <taxon>Eukaryota</taxon>
        <taxon>Fungi</taxon>
        <taxon>Dikarya</taxon>
        <taxon>Ascomycota</taxon>
        <taxon>Pezizomycotina</taxon>
        <taxon>Eurotiomycetes</taxon>
        <taxon>Eurotiomycetidae</taxon>
        <taxon>Eurotiales</taxon>
        <taxon>Aspergillaceae</taxon>
        <taxon>Aspergillus</taxon>
        <taxon>Aspergillus subgen. Circumdati</taxon>
    </lineage>
</organism>
<dbReference type="Gene3D" id="1.20.1250.20">
    <property type="entry name" value="MFS general substrate transporter like domains"/>
    <property type="match status" value="1"/>
</dbReference>
<feature type="transmembrane region" description="Helical" evidence="5">
    <location>
        <begin position="405"/>
        <end position="427"/>
    </location>
</feature>
<feature type="transmembrane region" description="Helical" evidence="5">
    <location>
        <begin position="362"/>
        <end position="385"/>
    </location>
</feature>
<dbReference type="Proteomes" id="UP000326799">
    <property type="component" value="Unassembled WGS sequence"/>
</dbReference>
<dbReference type="SUPFAM" id="SSF103473">
    <property type="entry name" value="MFS general substrate transporter"/>
    <property type="match status" value="1"/>
</dbReference>
<feature type="transmembrane region" description="Helical" evidence="5">
    <location>
        <begin position="70"/>
        <end position="100"/>
    </location>
</feature>
<dbReference type="InterPro" id="IPR011701">
    <property type="entry name" value="MFS"/>
</dbReference>
<dbReference type="Pfam" id="PF07690">
    <property type="entry name" value="MFS_1"/>
    <property type="match status" value="1"/>
</dbReference>
<feature type="transmembrane region" description="Helical" evidence="5">
    <location>
        <begin position="300"/>
        <end position="326"/>
    </location>
</feature>
<feature type="transmembrane region" description="Helical" evidence="5">
    <location>
        <begin position="142"/>
        <end position="161"/>
    </location>
</feature>
<evidence type="ECO:0000259" key="6">
    <source>
        <dbReference type="PROSITE" id="PS50850"/>
    </source>
</evidence>
<evidence type="ECO:0000256" key="4">
    <source>
        <dbReference type="ARBA" id="ARBA00023136"/>
    </source>
</evidence>
<dbReference type="InterPro" id="IPR020846">
    <property type="entry name" value="MFS_dom"/>
</dbReference>
<keyword evidence="3 5" id="KW-1133">Transmembrane helix</keyword>
<comment type="subcellular location">
    <subcellularLocation>
        <location evidence="1">Membrane</location>
        <topology evidence="1">Multi-pass membrane protein</topology>
    </subcellularLocation>
</comment>
<dbReference type="PANTHER" id="PTHR23501">
    <property type="entry name" value="MAJOR FACILITATOR SUPERFAMILY"/>
    <property type="match status" value="1"/>
</dbReference>
<evidence type="ECO:0000256" key="3">
    <source>
        <dbReference type="ARBA" id="ARBA00022989"/>
    </source>
</evidence>
<dbReference type="PANTHER" id="PTHR23501:SF156">
    <property type="entry name" value="TRANSPORTER, PUTATIVE-RELATED"/>
    <property type="match status" value="1"/>
</dbReference>
<dbReference type="EMBL" id="ML733460">
    <property type="protein sequence ID" value="KAB8217666.1"/>
    <property type="molecule type" value="Genomic_DNA"/>
</dbReference>
<feature type="transmembrane region" description="Helical" evidence="5">
    <location>
        <begin position="212"/>
        <end position="232"/>
    </location>
</feature>
<protein>
    <submittedName>
        <fullName evidence="7">Major facilitator superfamily domain-containing protein</fullName>
    </submittedName>
</protein>
<dbReference type="PROSITE" id="PS50850">
    <property type="entry name" value="MFS"/>
    <property type="match status" value="1"/>
</dbReference>
<dbReference type="GO" id="GO:0005886">
    <property type="term" value="C:plasma membrane"/>
    <property type="evidence" value="ECO:0007669"/>
    <property type="project" value="TreeGrafter"/>
</dbReference>
<dbReference type="AlphaFoldDB" id="A0A5N6EJ82"/>
<feature type="transmembrane region" description="Helical" evidence="5">
    <location>
        <begin position="252"/>
        <end position="279"/>
    </location>
</feature>
<evidence type="ECO:0000256" key="2">
    <source>
        <dbReference type="ARBA" id="ARBA00022692"/>
    </source>
</evidence>
<feature type="transmembrane region" description="Helical" evidence="5">
    <location>
        <begin position="181"/>
        <end position="200"/>
    </location>
</feature>
<keyword evidence="2 5" id="KW-0812">Transmembrane</keyword>
<evidence type="ECO:0000256" key="1">
    <source>
        <dbReference type="ARBA" id="ARBA00004141"/>
    </source>
</evidence>
<reference evidence="7 8" key="1">
    <citation type="submission" date="2019-04" db="EMBL/GenBank/DDBJ databases">
        <title>Fungal friends and foes A comparative genomics study of 23 Aspergillus species from section Flavi.</title>
        <authorList>
            <consortium name="DOE Joint Genome Institute"/>
            <person name="Kjaerbolling I."/>
            <person name="Vesth T.C."/>
            <person name="Frisvad J.C."/>
            <person name="Nybo J.L."/>
            <person name="Theobald S."/>
            <person name="Kildgaard S."/>
            <person name="Petersen T.I."/>
            <person name="Kuo A."/>
            <person name="Sato A."/>
            <person name="Lyhne E.K."/>
            <person name="Kogle M.E."/>
            <person name="Wiebenga A."/>
            <person name="Kun R.S."/>
            <person name="Lubbers R.J."/>
            <person name="Makela M.R."/>
            <person name="Barry K."/>
            <person name="Chovatia M."/>
            <person name="Clum A."/>
            <person name="Daum C."/>
            <person name="Haridas S."/>
            <person name="He G."/>
            <person name="LaButti K."/>
            <person name="Lipzen A."/>
            <person name="Mondo S."/>
            <person name="Pangilinan J."/>
            <person name="Riley R."/>
            <person name="Salamov A."/>
            <person name="Simmons B.A."/>
            <person name="Magnuson J.K."/>
            <person name="Henrissat B."/>
            <person name="Mortensen U.H."/>
            <person name="Larsen T.O."/>
            <person name="De vries R.P."/>
            <person name="Grigoriev I.V."/>
            <person name="Machida M."/>
            <person name="Baker S.E."/>
            <person name="Andersen M.R."/>
        </authorList>
    </citation>
    <scope>NUCLEOTIDE SEQUENCE [LARGE SCALE GENOMIC DNA]</scope>
    <source>
        <strain evidence="7 8">CBS 126849</strain>
    </source>
</reference>
<sequence length="478" mass="51852">MKVCLTSIHLEVFSDDHPTTYLLLSLWLKRRPEVGKLASELHWSECSDGISITTSATQTKCRCLEKKKPLAFFLAFLCLLLMVFLVSLDATTLAVAISAITSELSGTTLTAFWANISLTLAVVVIQPMYTSVSDIIGRKISLYSMAVIILGRVLQGLGGGGLDVPSEVIVVDITTLQERPLYIGLLSLPMVAGSILRPILGALLSEYVDWRWIGWINLPVIAVAVVLAILFMRLKPIGKPFREQILLLDRLGIILFLKSWQTIVPLVIGMLVLVAFAVYEARPVEPVFPYRIFRSRTAQVTLIGSFIHGMVLCTLLQYLPLFFLAIYLDSPLKSSVCILPFSVVLMAFTVGLFALRDRDSSLAMTVSFQVIAGIGIGTIFTVPPISMQASAPSAEDQGLAMGIMVSFRLLGALIGLAIGATTFSSVYENSMASIGPLPEALALLKNANEAVSFIPQLATVDIAPALCDALLGVYLRVI</sequence>
<accession>A0A5N6EJ82</accession>
<feature type="transmembrane region" description="Helical" evidence="5">
    <location>
        <begin position="338"/>
        <end position="355"/>
    </location>
</feature>
<evidence type="ECO:0000313" key="7">
    <source>
        <dbReference type="EMBL" id="KAB8217666.1"/>
    </source>
</evidence>
<proteinExistence type="predicted"/>
<evidence type="ECO:0000313" key="8">
    <source>
        <dbReference type="Proteomes" id="UP000326799"/>
    </source>
</evidence>
<evidence type="ECO:0000256" key="5">
    <source>
        <dbReference type="SAM" id="Phobius"/>
    </source>
</evidence>
<gene>
    <name evidence="7" type="ORF">BDV33DRAFT_193382</name>
</gene>